<dbReference type="EMBL" id="BGZK01000448">
    <property type="protein sequence ID" value="GBP44193.1"/>
    <property type="molecule type" value="Genomic_DNA"/>
</dbReference>
<protein>
    <submittedName>
        <fullName evidence="1">Uncharacterized protein</fullName>
    </submittedName>
</protein>
<evidence type="ECO:0000313" key="2">
    <source>
        <dbReference type="Proteomes" id="UP000299102"/>
    </source>
</evidence>
<evidence type="ECO:0000313" key="1">
    <source>
        <dbReference type="EMBL" id="GBP44193.1"/>
    </source>
</evidence>
<name>A0A4C1VZG1_EUMVA</name>
<organism evidence="1 2">
    <name type="scientific">Eumeta variegata</name>
    <name type="common">Bagworm moth</name>
    <name type="synonym">Eumeta japonica</name>
    <dbReference type="NCBI Taxonomy" id="151549"/>
    <lineage>
        <taxon>Eukaryota</taxon>
        <taxon>Metazoa</taxon>
        <taxon>Ecdysozoa</taxon>
        <taxon>Arthropoda</taxon>
        <taxon>Hexapoda</taxon>
        <taxon>Insecta</taxon>
        <taxon>Pterygota</taxon>
        <taxon>Neoptera</taxon>
        <taxon>Endopterygota</taxon>
        <taxon>Lepidoptera</taxon>
        <taxon>Glossata</taxon>
        <taxon>Ditrysia</taxon>
        <taxon>Tineoidea</taxon>
        <taxon>Psychidae</taxon>
        <taxon>Oiketicinae</taxon>
        <taxon>Eumeta</taxon>
    </lineage>
</organism>
<comment type="caution">
    <text evidence="1">The sequence shown here is derived from an EMBL/GenBank/DDBJ whole genome shotgun (WGS) entry which is preliminary data.</text>
</comment>
<dbReference type="AlphaFoldDB" id="A0A4C1VZG1"/>
<keyword evidence="2" id="KW-1185">Reference proteome</keyword>
<accession>A0A4C1VZG1</accession>
<sequence>MERERESGSSELPLTGWIATAEAATLRPYFMRVRYITGRADPFLCCYEVGRSAALLQYDGWRLILGYPHPTGRQPRLAVNQRTSATADGRAFGSSSDLNSFSAFTGGGAAVACGDTSTSRVGRVRVPVLPYVTIFHRGPTDFQEKNLLYRRARDDSVLLSSVGAQSQTIYIIHAAFMVTKKTSGKNSLMSCDVSALNS</sequence>
<dbReference type="Proteomes" id="UP000299102">
    <property type="component" value="Unassembled WGS sequence"/>
</dbReference>
<reference evidence="1 2" key="1">
    <citation type="journal article" date="2019" name="Commun. Biol.">
        <title>The bagworm genome reveals a unique fibroin gene that provides high tensile strength.</title>
        <authorList>
            <person name="Kono N."/>
            <person name="Nakamura H."/>
            <person name="Ohtoshi R."/>
            <person name="Tomita M."/>
            <person name="Numata K."/>
            <person name="Arakawa K."/>
        </authorList>
    </citation>
    <scope>NUCLEOTIDE SEQUENCE [LARGE SCALE GENOMIC DNA]</scope>
</reference>
<proteinExistence type="predicted"/>
<gene>
    <name evidence="1" type="ORF">EVAR_31637_1</name>
</gene>